<name>W9C699_SCLBF</name>
<feature type="compositionally biased region" description="Gly residues" evidence="1">
    <location>
        <begin position="87"/>
        <end position="96"/>
    </location>
</feature>
<keyword evidence="3" id="KW-1185">Reference proteome</keyword>
<organism evidence="2 3">
    <name type="scientific">Sclerotinia borealis (strain F-4128)</name>
    <dbReference type="NCBI Taxonomy" id="1432307"/>
    <lineage>
        <taxon>Eukaryota</taxon>
        <taxon>Fungi</taxon>
        <taxon>Dikarya</taxon>
        <taxon>Ascomycota</taxon>
        <taxon>Pezizomycotina</taxon>
        <taxon>Leotiomycetes</taxon>
        <taxon>Helotiales</taxon>
        <taxon>Sclerotiniaceae</taxon>
        <taxon>Sclerotinia</taxon>
    </lineage>
</organism>
<evidence type="ECO:0000256" key="1">
    <source>
        <dbReference type="SAM" id="MobiDB-lite"/>
    </source>
</evidence>
<feature type="region of interest" description="Disordered" evidence="1">
    <location>
        <begin position="31"/>
        <end position="65"/>
    </location>
</feature>
<gene>
    <name evidence="2" type="ORF">SBOR_9516</name>
</gene>
<dbReference type="HOGENOM" id="CLU_1928811_0_0_1"/>
<evidence type="ECO:0000313" key="2">
    <source>
        <dbReference type="EMBL" id="ESZ90105.1"/>
    </source>
</evidence>
<sequence length="131" mass="14782">MISAFSYLYTSTKSSTDQYQEQRIQKREWRKTMMDQKGFGNGNGNGDGNGEKYESRRSVFGGERRRRTGRAASGWYGDVGVGVGVEGRDGGLGGGLDGDDRGRGRREKGRMSVLEDGGRREWGWKCKWKWK</sequence>
<protein>
    <submittedName>
        <fullName evidence="2">Uncharacterized protein</fullName>
    </submittedName>
</protein>
<reference evidence="2 3" key="1">
    <citation type="journal article" date="2014" name="Genome Announc.">
        <title>Draft genome sequence of Sclerotinia borealis, a psychrophilic plant pathogenic fungus.</title>
        <authorList>
            <person name="Mardanov A.V."/>
            <person name="Beletsky A.V."/>
            <person name="Kadnikov V.V."/>
            <person name="Ignatov A.N."/>
            <person name="Ravin N.V."/>
        </authorList>
    </citation>
    <scope>NUCLEOTIDE SEQUENCE [LARGE SCALE GENOMIC DNA]</scope>
    <source>
        <strain evidence="3">F-4157</strain>
    </source>
</reference>
<dbReference type="Proteomes" id="UP000019487">
    <property type="component" value="Unassembled WGS sequence"/>
</dbReference>
<feature type="compositionally biased region" description="Gly residues" evidence="1">
    <location>
        <begin position="39"/>
        <end position="48"/>
    </location>
</feature>
<dbReference type="EMBL" id="AYSA01000695">
    <property type="protein sequence ID" value="ESZ90105.1"/>
    <property type="molecule type" value="Genomic_DNA"/>
</dbReference>
<dbReference type="AlphaFoldDB" id="W9C699"/>
<proteinExistence type="predicted"/>
<comment type="caution">
    <text evidence="2">The sequence shown here is derived from an EMBL/GenBank/DDBJ whole genome shotgun (WGS) entry which is preliminary data.</text>
</comment>
<evidence type="ECO:0000313" key="3">
    <source>
        <dbReference type="Proteomes" id="UP000019487"/>
    </source>
</evidence>
<feature type="region of interest" description="Disordered" evidence="1">
    <location>
        <begin position="87"/>
        <end position="110"/>
    </location>
</feature>
<accession>W9C699</accession>